<proteinExistence type="predicted"/>
<accession>A0A1Y6K732</accession>
<name>A0A1Y6K732_9CHLR</name>
<protein>
    <submittedName>
        <fullName evidence="1">Uncharacterized protein</fullName>
    </submittedName>
</protein>
<dbReference type="KEGG" id="abat:CFX1CAM_0795"/>
<gene>
    <name evidence="1" type="ORF">CFX1CAM_0795</name>
</gene>
<reference evidence="2" key="1">
    <citation type="submission" date="2017-05" db="EMBL/GenBank/DDBJ databases">
        <authorList>
            <person name="Kirkegaard R."/>
            <person name="Mcilroy J S."/>
        </authorList>
    </citation>
    <scope>NUCLEOTIDE SEQUENCE [LARGE SCALE GENOMIC DNA]</scope>
</reference>
<dbReference type="EMBL" id="LT859958">
    <property type="protein sequence ID" value="SMX53860.1"/>
    <property type="molecule type" value="Genomic_DNA"/>
</dbReference>
<evidence type="ECO:0000313" key="2">
    <source>
        <dbReference type="Proteomes" id="UP000195514"/>
    </source>
</evidence>
<dbReference type="Proteomes" id="UP000195514">
    <property type="component" value="Chromosome I"/>
</dbReference>
<dbReference type="AlphaFoldDB" id="A0A1Y6K732"/>
<evidence type="ECO:0000313" key="1">
    <source>
        <dbReference type="EMBL" id="SMX53860.1"/>
    </source>
</evidence>
<sequence length="50" mass="5915">MDDTVSILKVLTPFVVKFTHEKETRLDPYLTDCYLNYILHYPGDPQRQSL</sequence>
<keyword evidence="2" id="KW-1185">Reference proteome</keyword>
<organism evidence="1 2">
    <name type="scientific">Candidatus Brevifilum fermentans</name>
    <dbReference type="NCBI Taxonomy" id="1986204"/>
    <lineage>
        <taxon>Bacteria</taxon>
        <taxon>Bacillati</taxon>
        <taxon>Chloroflexota</taxon>
        <taxon>Anaerolineae</taxon>
        <taxon>Anaerolineales</taxon>
        <taxon>Anaerolineaceae</taxon>
        <taxon>Candidatus Brevifilum</taxon>
    </lineage>
</organism>